<dbReference type="Proteomes" id="UP000828251">
    <property type="component" value="Unassembled WGS sequence"/>
</dbReference>
<dbReference type="InterPro" id="IPR003593">
    <property type="entry name" value="AAA+_ATPase"/>
</dbReference>
<dbReference type="HAMAP" id="MF_00796">
    <property type="entry name" value="NTPase_1"/>
    <property type="match status" value="1"/>
</dbReference>
<dbReference type="GO" id="GO:0017111">
    <property type="term" value="F:ribonucleoside triphosphate phosphatase activity"/>
    <property type="evidence" value="ECO:0007669"/>
    <property type="project" value="InterPro"/>
</dbReference>
<keyword evidence="3" id="KW-0067">ATP-binding</keyword>
<name>A0A9D3WI63_9ROSI</name>
<keyword evidence="1" id="KW-0547">Nucleotide-binding</keyword>
<evidence type="ECO:0000256" key="1">
    <source>
        <dbReference type="ARBA" id="ARBA00022741"/>
    </source>
</evidence>
<feature type="domain" description="AAA+ ATPase" evidence="4">
    <location>
        <begin position="21"/>
        <end position="208"/>
    </location>
</feature>
<protein>
    <recommendedName>
        <fullName evidence="4">AAA+ ATPase domain-containing protein</fullName>
    </recommendedName>
</protein>
<evidence type="ECO:0000259" key="4">
    <source>
        <dbReference type="SMART" id="SM00382"/>
    </source>
</evidence>
<accession>A0A9D3WI63</accession>
<evidence type="ECO:0000313" key="5">
    <source>
        <dbReference type="EMBL" id="KAH1129637.1"/>
    </source>
</evidence>
<evidence type="ECO:0000313" key="6">
    <source>
        <dbReference type="Proteomes" id="UP000828251"/>
    </source>
</evidence>
<dbReference type="CDD" id="cd19482">
    <property type="entry name" value="RecA-like_Thep1"/>
    <property type="match status" value="1"/>
</dbReference>
<dbReference type="Pfam" id="PF03266">
    <property type="entry name" value="NTPase_1"/>
    <property type="match status" value="1"/>
</dbReference>
<dbReference type="OrthoDB" id="446244at2759"/>
<proteinExistence type="inferred from homology"/>
<keyword evidence="2" id="KW-0378">Hydrolase</keyword>
<evidence type="ECO:0000256" key="2">
    <source>
        <dbReference type="ARBA" id="ARBA00022801"/>
    </source>
</evidence>
<comment type="caution">
    <text evidence="5">The sequence shown here is derived from an EMBL/GenBank/DDBJ whole genome shotgun (WGS) entry which is preliminary data.</text>
</comment>
<dbReference type="AlphaFoldDB" id="A0A9D3WI63"/>
<gene>
    <name evidence="5" type="ORF">J1N35_001015</name>
</gene>
<dbReference type="GO" id="GO:0005524">
    <property type="term" value="F:ATP binding"/>
    <property type="evidence" value="ECO:0007669"/>
    <property type="project" value="UniProtKB-KW"/>
</dbReference>
<evidence type="ECO:0000256" key="3">
    <source>
        <dbReference type="ARBA" id="ARBA00022840"/>
    </source>
</evidence>
<dbReference type="PANTHER" id="PTHR43146:SF1">
    <property type="entry name" value="CANCER-RELATED NUCLEOSIDE-TRIPHOSPHATASE"/>
    <property type="match status" value="1"/>
</dbReference>
<dbReference type="Gene3D" id="3.40.50.300">
    <property type="entry name" value="P-loop containing nucleotide triphosphate hydrolases"/>
    <property type="match status" value="1"/>
</dbReference>
<dbReference type="PANTHER" id="PTHR43146">
    <property type="entry name" value="CANCER-RELATED NUCLEOSIDE-TRIPHOSPHATASE"/>
    <property type="match status" value="1"/>
</dbReference>
<keyword evidence="6" id="KW-1185">Reference proteome</keyword>
<reference evidence="5 6" key="1">
    <citation type="journal article" date="2021" name="Plant Biotechnol. J.">
        <title>Multi-omics assisted identification of the key and species-specific regulatory components of drought-tolerant mechanisms in Gossypium stocksii.</title>
        <authorList>
            <person name="Yu D."/>
            <person name="Ke L."/>
            <person name="Zhang D."/>
            <person name="Wu Y."/>
            <person name="Sun Y."/>
            <person name="Mei J."/>
            <person name="Sun J."/>
            <person name="Sun Y."/>
        </authorList>
    </citation>
    <scope>NUCLEOTIDE SEQUENCE [LARGE SCALE GENOMIC DNA]</scope>
    <source>
        <strain evidence="6">cv. E1</strain>
        <tissue evidence="5">Leaf</tissue>
    </source>
</reference>
<organism evidence="5 6">
    <name type="scientific">Gossypium stocksii</name>
    <dbReference type="NCBI Taxonomy" id="47602"/>
    <lineage>
        <taxon>Eukaryota</taxon>
        <taxon>Viridiplantae</taxon>
        <taxon>Streptophyta</taxon>
        <taxon>Embryophyta</taxon>
        <taxon>Tracheophyta</taxon>
        <taxon>Spermatophyta</taxon>
        <taxon>Magnoliopsida</taxon>
        <taxon>eudicotyledons</taxon>
        <taxon>Gunneridae</taxon>
        <taxon>Pentapetalae</taxon>
        <taxon>rosids</taxon>
        <taxon>malvids</taxon>
        <taxon>Malvales</taxon>
        <taxon>Malvaceae</taxon>
        <taxon>Malvoideae</taxon>
        <taxon>Gossypium</taxon>
    </lineage>
</organism>
<dbReference type="SUPFAM" id="SSF52540">
    <property type="entry name" value="P-loop containing nucleoside triphosphate hydrolases"/>
    <property type="match status" value="1"/>
</dbReference>
<dbReference type="InterPro" id="IPR027417">
    <property type="entry name" value="P-loop_NTPase"/>
</dbReference>
<dbReference type="EMBL" id="JAIQCV010000001">
    <property type="protein sequence ID" value="KAH1129637.1"/>
    <property type="molecule type" value="Genomic_DNA"/>
</dbReference>
<dbReference type="InterPro" id="IPR004948">
    <property type="entry name" value="Nuc-triphosphatase_THEP1"/>
</dbReference>
<dbReference type="SMART" id="SM00382">
    <property type="entry name" value="AAA"/>
    <property type="match status" value="1"/>
</dbReference>
<sequence length="233" mass="25848">MELGSVSAAHGSVESGTMAGVGKCILVTGPPGVGKTTLIMRICENLKLSNPNIKLQGFYSQEIRQGGERVGFEVVTLDGRRARLASSTISSSESRQWPAVGKYKVDIASFESLVLPELKIREDTGLFIVDEVGKMELFSSYFFPAILNILQSSIPLLATFPIPKFGKDIPAVVRLKNHPGATIFTLDKSNRDAMKDRIYPQLAESKCEFMNYFQRIVEAYEAESWPYSLWQTN</sequence>